<dbReference type="EMBL" id="JAIHOM010000011">
    <property type="protein sequence ID" value="MCW6035290.1"/>
    <property type="molecule type" value="Genomic_DNA"/>
</dbReference>
<gene>
    <name evidence="2" type="ORF">K4A83_03245</name>
</gene>
<feature type="transmembrane region" description="Helical" evidence="1">
    <location>
        <begin position="148"/>
        <end position="171"/>
    </location>
</feature>
<dbReference type="InterPro" id="IPR001646">
    <property type="entry name" value="5peptide_repeat"/>
</dbReference>
<keyword evidence="1" id="KW-0812">Transmembrane</keyword>
<feature type="transmembrane region" description="Helical" evidence="1">
    <location>
        <begin position="220"/>
        <end position="238"/>
    </location>
</feature>
<dbReference type="RefSeq" id="WP_265262966.1">
    <property type="nucleotide sequence ID" value="NZ_JAIHOM010000011.1"/>
</dbReference>
<comment type="caution">
    <text evidence="2">The sequence shown here is derived from an EMBL/GenBank/DDBJ whole genome shotgun (WGS) entry which is preliminary data.</text>
</comment>
<dbReference type="Gene3D" id="2.160.20.80">
    <property type="entry name" value="E3 ubiquitin-protein ligase SopA"/>
    <property type="match status" value="2"/>
</dbReference>
<feature type="transmembrane region" description="Helical" evidence="1">
    <location>
        <begin position="178"/>
        <end position="200"/>
    </location>
</feature>
<dbReference type="PANTHER" id="PTHR14136:SF17">
    <property type="entry name" value="BTB_POZ DOMAIN-CONTAINING PROTEIN KCTD9"/>
    <property type="match status" value="1"/>
</dbReference>
<dbReference type="InterPro" id="IPR051082">
    <property type="entry name" value="Pentapeptide-BTB/POZ_domain"/>
</dbReference>
<evidence type="ECO:0000256" key="1">
    <source>
        <dbReference type="SAM" id="Phobius"/>
    </source>
</evidence>
<evidence type="ECO:0000313" key="2">
    <source>
        <dbReference type="EMBL" id="MCW6035290.1"/>
    </source>
</evidence>
<keyword evidence="3" id="KW-1185">Reference proteome</keyword>
<dbReference type="Pfam" id="PF00805">
    <property type="entry name" value="Pentapeptide"/>
    <property type="match status" value="3"/>
</dbReference>
<organism evidence="2 3">
    <name type="scientific">Spirulina subsalsa FACHB-351</name>
    <dbReference type="NCBI Taxonomy" id="234711"/>
    <lineage>
        <taxon>Bacteria</taxon>
        <taxon>Bacillati</taxon>
        <taxon>Cyanobacteriota</taxon>
        <taxon>Cyanophyceae</taxon>
        <taxon>Spirulinales</taxon>
        <taxon>Spirulinaceae</taxon>
        <taxon>Spirulina</taxon>
    </lineage>
</organism>
<accession>A0ABT3L2R6</accession>
<dbReference type="PANTHER" id="PTHR14136">
    <property type="entry name" value="BTB_POZ DOMAIN-CONTAINING PROTEIN KCTD9"/>
    <property type="match status" value="1"/>
</dbReference>
<sequence>MSTDFSGQNLCGASFQNQDLRGADFSRADVRSADFRGANLAEANFSYARTGLQGRWVLTLIGGCCLLSGSCALISAFMGSIVFNVLQNLHPGDILIGLVEVVVLGIFYGMTARQGLPKATGALVAMGFWVVILVWATAYAGAGAGSNPIIMAVIMGVALAIGVGTTLGVAVSAALAMAVAGFGAVAATELLALLGTIPGAMAGANVQIGMIPLPGNEVKLLSLIWAGVGAMVGTYVGWQALSGDRKQAFIYNLAIALAAIKGTNFQGANLSYVNFYQAELKGVDLRRAILTRTQWFRLKRYSLVRTGDTYLQDAQIRRLLITGQGASQVFRHKNLQGVYLEGANLAQADFTGAVLSYANLVNTDLTGAIFKQTQLDGADLTRASLTGAYLEDWGVTNTTRLDFIDCQYVFLHVPTPDQPNPRRKPDNYRETFAPGDFVEFIKPISHTLDLYHTQGVDPRSIAIAYKKLEELYPEARLELVALEKRGQNLLLRVKTAEVVDHSLLSAEYFHTYNQFKFMPDSSIGLSGILEGDRVRNLETMIITALTRPPSPRNSDPWAVFGSEKPTPAPPETLLTRTQHLTHHAIIGLQATNTPKALKLAEFLQQLQNILVATSELSEDDQITALEQIRILAEVGLENPDSSHRKAAKTALHLLKGSLIDLSTPGPLMDASEILPKIARLLGLEL</sequence>
<feature type="transmembrane region" description="Helical" evidence="1">
    <location>
        <begin position="122"/>
        <end position="142"/>
    </location>
</feature>
<dbReference type="Proteomes" id="UP001526426">
    <property type="component" value="Unassembled WGS sequence"/>
</dbReference>
<evidence type="ECO:0000313" key="3">
    <source>
        <dbReference type="Proteomes" id="UP001526426"/>
    </source>
</evidence>
<reference evidence="2 3" key="1">
    <citation type="submission" date="2021-08" db="EMBL/GenBank/DDBJ databases">
        <title>Draft genome sequence of Spirulina subsalsa with high tolerance to salinity and hype-accumulation of phycocyanin.</title>
        <authorList>
            <person name="Pei H."/>
            <person name="Jiang L."/>
        </authorList>
    </citation>
    <scope>NUCLEOTIDE SEQUENCE [LARGE SCALE GENOMIC DNA]</scope>
    <source>
        <strain evidence="2 3">FACHB-351</strain>
    </source>
</reference>
<protein>
    <submittedName>
        <fullName evidence="2">Pentapeptide repeat-containing protein</fullName>
    </submittedName>
</protein>
<proteinExistence type="predicted"/>
<keyword evidence="1" id="KW-1133">Transmembrane helix</keyword>
<keyword evidence="1" id="KW-0472">Membrane</keyword>
<dbReference type="SUPFAM" id="SSF141571">
    <property type="entry name" value="Pentapeptide repeat-like"/>
    <property type="match status" value="2"/>
</dbReference>
<feature type="transmembrane region" description="Helical" evidence="1">
    <location>
        <begin position="56"/>
        <end position="82"/>
    </location>
</feature>
<name>A0ABT3L2R6_9CYAN</name>
<feature type="transmembrane region" description="Helical" evidence="1">
    <location>
        <begin position="94"/>
        <end position="110"/>
    </location>
</feature>